<reference evidence="1 2" key="1">
    <citation type="submission" date="2024-09" db="EMBL/GenBank/DDBJ databases">
        <authorList>
            <person name="Sun Q."/>
            <person name="Mori K."/>
        </authorList>
    </citation>
    <scope>NUCLEOTIDE SEQUENCE [LARGE SCALE GENOMIC DNA]</scope>
    <source>
        <strain evidence="1 2">CCM 7706</strain>
    </source>
</reference>
<protein>
    <submittedName>
        <fullName evidence="1">Transporter</fullName>
    </submittedName>
</protein>
<proteinExistence type="predicted"/>
<evidence type="ECO:0000313" key="1">
    <source>
        <dbReference type="EMBL" id="MFC0202847.1"/>
    </source>
</evidence>
<evidence type="ECO:0000313" key="2">
    <source>
        <dbReference type="Proteomes" id="UP001589798"/>
    </source>
</evidence>
<keyword evidence="2" id="KW-1185">Reference proteome</keyword>
<name>A0ABV6CQ61_9SPHN</name>
<organism evidence="1 2">
    <name type="scientific">Novosphingobium soli</name>
    <dbReference type="NCBI Taxonomy" id="574956"/>
    <lineage>
        <taxon>Bacteria</taxon>
        <taxon>Pseudomonadati</taxon>
        <taxon>Pseudomonadota</taxon>
        <taxon>Alphaproteobacteria</taxon>
        <taxon>Sphingomonadales</taxon>
        <taxon>Sphingomonadaceae</taxon>
        <taxon>Novosphingobium</taxon>
    </lineage>
</organism>
<dbReference type="Proteomes" id="UP001589798">
    <property type="component" value="Unassembled WGS sequence"/>
</dbReference>
<gene>
    <name evidence="1" type="ORF">ACFFJC_01015</name>
</gene>
<dbReference type="RefSeq" id="WP_379485718.1">
    <property type="nucleotide sequence ID" value="NZ_JBHLWK010000002.1"/>
</dbReference>
<dbReference type="EMBL" id="JBHLWK010000002">
    <property type="protein sequence ID" value="MFC0202847.1"/>
    <property type="molecule type" value="Genomic_DNA"/>
</dbReference>
<dbReference type="InterPro" id="IPR025737">
    <property type="entry name" value="FApF"/>
</dbReference>
<accession>A0ABV6CQ61</accession>
<sequence length="244" mass="27278">MASGRAQSQEADQGSVSGLDITRPLRRIELRTEVADEEDGRTATFTLRHDRPQVIATDWRLNLRVEIPLVIDKSRAEGSRAGLGDVRMQAVVVHDGGTGKAWGVGLQVRAPTGDTPLGRGQWQILPMAGYRWSLDELPEGSFLQFVARYRASFGGGRDRTNVSELQLSPNLEIGLPHDMYLSIFPSNDIRYDFRRDGLFVPVDVEVGKEWGRTILSVEAATKVISTHDVAPYDWKIEVRLGYRF</sequence>
<dbReference type="Pfam" id="PF13557">
    <property type="entry name" value="Phenol_MetA_deg"/>
    <property type="match status" value="1"/>
</dbReference>
<comment type="caution">
    <text evidence="1">The sequence shown here is derived from an EMBL/GenBank/DDBJ whole genome shotgun (WGS) entry which is preliminary data.</text>
</comment>